<dbReference type="Pfam" id="PF02742">
    <property type="entry name" value="Fe_dep_repr_C"/>
    <property type="match status" value="1"/>
</dbReference>
<dbReference type="GO" id="GO:0003677">
    <property type="term" value="F:DNA binding"/>
    <property type="evidence" value="ECO:0007669"/>
    <property type="project" value="UniProtKB-KW"/>
</dbReference>
<gene>
    <name evidence="6" type="ORF">AMJ39_07600</name>
</gene>
<proteinExistence type="inferred from homology"/>
<protein>
    <recommendedName>
        <fullName evidence="5">HTH dtxR-type domain-containing protein</fullName>
    </recommendedName>
</protein>
<evidence type="ECO:0000256" key="3">
    <source>
        <dbReference type="ARBA" id="ARBA00023125"/>
    </source>
</evidence>
<keyword evidence="2" id="KW-0805">Transcription regulation</keyword>
<dbReference type="GO" id="GO:0046914">
    <property type="term" value="F:transition metal ion binding"/>
    <property type="evidence" value="ECO:0007669"/>
    <property type="project" value="InterPro"/>
</dbReference>
<dbReference type="Proteomes" id="UP000052008">
    <property type="component" value="Unassembled WGS sequence"/>
</dbReference>
<evidence type="ECO:0000313" key="6">
    <source>
        <dbReference type="EMBL" id="KPJ52553.1"/>
    </source>
</evidence>
<dbReference type="InterPro" id="IPR001367">
    <property type="entry name" value="Fe_dep_repressor"/>
</dbReference>
<evidence type="ECO:0000256" key="4">
    <source>
        <dbReference type="ARBA" id="ARBA00023163"/>
    </source>
</evidence>
<dbReference type="InterPro" id="IPR036388">
    <property type="entry name" value="WH-like_DNA-bd_sf"/>
</dbReference>
<dbReference type="SUPFAM" id="SSF47979">
    <property type="entry name" value="Iron-dependent repressor protein, dimerization domain"/>
    <property type="match status" value="1"/>
</dbReference>
<dbReference type="InterPro" id="IPR036421">
    <property type="entry name" value="Fe_dep_repressor_sf"/>
</dbReference>
<dbReference type="PANTHER" id="PTHR33238">
    <property type="entry name" value="IRON (METAL) DEPENDENT REPRESSOR, DTXR FAMILY"/>
    <property type="match status" value="1"/>
</dbReference>
<dbReference type="PATRIC" id="fig|1703770.3.peg.2016"/>
<dbReference type="InterPro" id="IPR022687">
    <property type="entry name" value="HTH_DTXR"/>
</dbReference>
<evidence type="ECO:0000256" key="1">
    <source>
        <dbReference type="ARBA" id="ARBA00007871"/>
    </source>
</evidence>
<name>A0A0S7WRJ4_UNCT6</name>
<dbReference type="GO" id="GO:0003700">
    <property type="term" value="F:DNA-binding transcription factor activity"/>
    <property type="evidence" value="ECO:0007669"/>
    <property type="project" value="InterPro"/>
</dbReference>
<evidence type="ECO:0000259" key="5">
    <source>
        <dbReference type="PROSITE" id="PS50944"/>
    </source>
</evidence>
<dbReference type="Gene3D" id="1.10.60.10">
    <property type="entry name" value="Iron dependent repressor, metal binding and dimerisation domain"/>
    <property type="match status" value="1"/>
</dbReference>
<evidence type="ECO:0000313" key="7">
    <source>
        <dbReference type="Proteomes" id="UP000052008"/>
    </source>
</evidence>
<dbReference type="FunFam" id="1.10.60.10:FF:000005">
    <property type="entry name" value="Transcriptional regulator MntR protein"/>
    <property type="match status" value="1"/>
</dbReference>
<dbReference type="InterPro" id="IPR022689">
    <property type="entry name" value="Iron_dep_repressor"/>
</dbReference>
<feature type="domain" description="HTH dtxR-type" evidence="5">
    <location>
        <begin position="1"/>
        <end position="58"/>
    </location>
</feature>
<keyword evidence="4" id="KW-0804">Transcription</keyword>
<dbReference type="STRING" id="1703770.AMJ39_07600"/>
<dbReference type="SMART" id="SM00529">
    <property type="entry name" value="HTH_DTXR"/>
    <property type="match status" value="1"/>
</dbReference>
<keyword evidence="3" id="KW-0238">DNA-binding</keyword>
<comment type="caution">
    <text evidence="6">The sequence shown here is derived from an EMBL/GenBank/DDBJ whole genome shotgun (WGS) entry which is preliminary data.</text>
</comment>
<organism evidence="6 7">
    <name type="scientific">candidate division TA06 bacterium DG_24</name>
    <dbReference type="NCBI Taxonomy" id="1703770"/>
    <lineage>
        <taxon>Bacteria</taxon>
        <taxon>Bacteria division TA06</taxon>
    </lineage>
</organism>
<accession>A0A0S7WRJ4</accession>
<dbReference type="EMBL" id="LIZS01000053">
    <property type="protein sequence ID" value="KPJ52553.1"/>
    <property type="molecule type" value="Genomic_DNA"/>
</dbReference>
<comment type="similarity">
    <text evidence="1">Belongs to the DtxR/MntR family.</text>
</comment>
<sequence length="148" mass="17125">MEDYLEAVLSIGKERPVVRVRDIAKRLDLRMSTVSGALDALSQAGMIEHEPYEHVELTEAGRKVAERTAHRHQVLFDFLTDILRLDPETAERDACRMEHVVSPETIERLIQFAEFVEQCPMGERERLARLLEFIVRDPDCGEREEVDH</sequence>
<dbReference type="SUPFAM" id="SSF46785">
    <property type="entry name" value="Winged helix' DNA-binding domain"/>
    <property type="match status" value="1"/>
</dbReference>
<dbReference type="InterPro" id="IPR036390">
    <property type="entry name" value="WH_DNA-bd_sf"/>
</dbReference>
<dbReference type="AlphaFoldDB" id="A0A0S7WRJ4"/>
<dbReference type="PANTHER" id="PTHR33238:SF7">
    <property type="entry name" value="IRON-DEPENDENT TRANSCRIPTIONAL REGULATOR"/>
    <property type="match status" value="1"/>
</dbReference>
<dbReference type="Pfam" id="PF01325">
    <property type="entry name" value="Fe_dep_repress"/>
    <property type="match status" value="1"/>
</dbReference>
<dbReference type="Gene3D" id="1.10.10.10">
    <property type="entry name" value="Winged helix-like DNA-binding domain superfamily/Winged helix DNA-binding domain"/>
    <property type="match status" value="1"/>
</dbReference>
<dbReference type="PROSITE" id="PS50944">
    <property type="entry name" value="HTH_DTXR"/>
    <property type="match status" value="1"/>
</dbReference>
<dbReference type="GO" id="GO:0046983">
    <property type="term" value="F:protein dimerization activity"/>
    <property type="evidence" value="ECO:0007669"/>
    <property type="project" value="InterPro"/>
</dbReference>
<reference evidence="6 7" key="1">
    <citation type="journal article" date="2015" name="Microbiome">
        <title>Genomic resolution of linkages in carbon, nitrogen, and sulfur cycling among widespread estuary sediment bacteria.</title>
        <authorList>
            <person name="Baker B.J."/>
            <person name="Lazar C.S."/>
            <person name="Teske A.P."/>
            <person name="Dick G.J."/>
        </authorList>
    </citation>
    <scope>NUCLEOTIDE SEQUENCE [LARGE SCALE GENOMIC DNA]</scope>
    <source>
        <strain evidence="6">DG_24</strain>
    </source>
</reference>
<evidence type="ECO:0000256" key="2">
    <source>
        <dbReference type="ARBA" id="ARBA00023015"/>
    </source>
</evidence>
<dbReference type="InterPro" id="IPR050536">
    <property type="entry name" value="DtxR_MntR_Metal-Reg"/>
</dbReference>